<dbReference type="RefSeq" id="WP_283759721.1">
    <property type="nucleotide sequence ID" value="NZ_JAQOSQ010000025.1"/>
</dbReference>
<dbReference type="GO" id="GO:0032259">
    <property type="term" value="P:methylation"/>
    <property type="evidence" value="ECO:0007669"/>
    <property type="project" value="UniProtKB-KW"/>
</dbReference>
<reference evidence="1 2" key="1">
    <citation type="submission" date="2023-01" db="EMBL/GenBank/DDBJ databases">
        <title>Novel diversity within Roseofilum (Cyanobacteria; Desertifilaceae) from marine benthic mats with descriptions of four novel species.</title>
        <authorList>
            <person name="Wang Y."/>
            <person name="Berthold D.E."/>
            <person name="Hu J."/>
            <person name="Lefler F.W."/>
            <person name="Laughinghouse H.D. IV."/>
        </authorList>
    </citation>
    <scope>NUCLEOTIDE SEQUENCE [LARGE SCALE GENOMIC DNA]</scope>
    <source>
        <strain evidence="1 2">BLCC-M143</strain>
    </source>
</reference>
<dbReference type="EMBL" id="JAQOSQ010000025">
    <property type="protein sequence ID" value="MDJ1185070.1"/>
    <property type="molecule type" value="Genomic_DNA"/>
</dbReference>
<dbReference type="SUPFAM" id="SSF53335">
    <property type="entry name" value="S-adenosyl-L-methionine-dependent methyltransferases"/>
    <property type="match status" value="1"/>
</dbReference>
<evidence type="ECO:0000313" key="1">
    <source>
        <dbReference type="EMBL" id="MDJ1185070.1"/>
    </source>
</evidence>
<evidence type="ECO:0000313" key="2">
    <source>
        <dbReference type="Proteomes" id="UP001232992"/>
    </source>
</evidence>
<sequence>MCDKSCIDFANNHLKSADIQGKSVIEVGAYDINGSLRSMVENFQPSSYKGVDIAMGPGVDEVCNAEDLVSHYGSGQFDLLICTEVVEHVQNWRSVFSNLKQIVKPGGVLLLTTRSKGFPFHSAPADYWRYQVSDMEVIFSDFSIEVLEKDPDQPGVFVKARKPDNFDEKDLTDYQLYSIVKHKRLIDIDDADINQLDRSWNEIELVIRRNLSVLLPYSLKKFIKKNILRIL</sequence>
<dbReference type="Pfam" id="PF13489">
    <property type="entry name" value="Methyltransf_23"/>
    <property type="match status" value="1"/>
</dbReference>
<comment type="caution">
    <text evidence="1">The sequence shown here is derived from an EMBL/GenBank/DDBJ whole genome shotgun (WGS) entry which is preliminary data.</text>
</comment>
<dbReference type="GO" id="GO:0008168">
    <property type="term" value="F:methyltransferase activity"/>
    <property type="evidence" value="ECO:0007669"/>
    <property type="project" value="UniProtKB-KW"/>
</dbReference>
<protein>
    <submittedName>
        <fullName evidence="1">Class I SAM-dependent methyltransferase</fullName>
    </submittedName>
</protein>
<proteinExistence type="predicted"/>
<dbReference type="CDD" id="cd02440">
    <property type="entry name" value="AdoMet_MTases"/>
    <property type="match status" value="1"/>
</dbReference>
<dbReference type="InterPro" id="IPR029063">
    <property type="entry name" value="SAM-dependent_MTases_sf"/>
</dbReference>
<keyword evidence="1" id="KW-0489">Methyltransferase</keyword>
<keyword evidence="2" id="KW-1185">Reference proteome</keyword>
<accession>A0ABT7C0U1</accession>
<name>A0ABT7C0U1_9CYAN</name>
<dbReference type="Proteomes" id="UP001232992">
    <property type="component" value="Unassembled WGS sequence"/>
</dbReference>
<keyword evidence="1" id="KW-0808">Transferase</keyword>
<dbReference type="Gene3D" id="3.40.50.150">
    <property type="entry name" value="Vaccinia Virus protein VP39"/>
    <property type="match status" value="1"/>
</dbReference>
<organism evidence="1 2">
    <name type="scientific">Roseofilum casamattae BLCC-M143</name>
    <dbReference type="NCBI Taxonomy" id="3022442"/>
    <lineage>
        <taxon>Bacteria</taxon>
        <taxon>Bacillati</taxon>
        <taxon>Cyanobacteriota</taxon>
        <taxon>Cyanophyceae</taxon>
        <taxon>Desertifilales</taxon>
        <taxon>Desertifilaceae</taxon>
        <taxon>Roseofilum</taxon>
        <taxon>Roseofilum casamattae</taxon>
    </lineage>
</organism>
<gene>
    <name evidence="1" type="ORF">PMH09_17930</name>
</gene>